<dbReference type="EMBL" id="DVNG01000049">
    <property type="protein sequence ID" value="HIU50069.1"/>
    <property type="molecule type" value="Genomic_DNA"/>
</dbReference>
<dbReference type="GO" id="GO:0044341">
    <property type="term" value="P:sodium-dependent phosphate transport"/>
    <property type="evidence" value="ECO:0007669"/>
    <property type="project" value="InterPro"/>
</dbReference>
<sequence>MDILSIIALLGGLAFFLFGMNIMGEGLERVGGGKLEKTLEKLTAGVFRGVLLGAAVTAVIQSSSATTVMVVGFVNSGIMKLGQAVGVIMGANIGTTVTAWLLSLTGIEGDGLLMQMLKPSTFAPLFAFIAIAITMFSKKQKTKDICSIVIGFAILMAGMETMSAAVKPLANAPWFSQMFLMFAGNPILGILAGAVLTAIIQSSSASVGILQALSATGAISFGGAFPIILGQNIGTCATALISCIGAKKNAKRAAFIHLYFNIVGVVAISLLFYGLNALFSFDFVNGTITRTGIAIVHTSFNVIATAILLPFNKFLVKLATLTIKEDKPTGDAPFLDERFLNTPAIATERSMRLTA</sequence>
<evidence type="ECO:0000256" key="5">
    <source>
        <dbReference type="ARBA" id="ARBA00023136"/>
    </source>
</evidence>
<evidence type="ECO:0000256" key="4">
    <source>
        <dbReference type="ARBA" id="ARBA00022989"/>
    </source>
</evidence>
<keyword evidence="2" id="KW-1003">Cell membrane</keyword>
<feature type="transmembrane region" description="Helical" evidence="6">
    <location>
        <begin position="145"/>
        <end position="166"/>
    </location>
</feature>
<evidence type="ECO:0000313" key="8">
    <source>
        <dbReference type="Proteomes" id="UP000824118"/>
    </source>
</evidence>
<reference evidence="7" key="1">
    <citation type="submission" date="2020-10" db="EMBL/GenBank/DDBJ databases">
        <authorList>
            <person name="Gilroy R."/>
        </authorList>
    </citation>
    <scope>NUCLEOTIDE SEQUENCE</scope>
    <source>
        <strain evidence="7">ChiGjej1B1-1684</strain>
    </source>
</reference>
<dbReference type="InterPro" id="IPR004633">
    <property type="entry name" value="NaPi_cotrn-rel/YqeW-like"/>
</dbReference>
<feature type="transmembrane region" description="Helical" evidence="6">
    <location>
        <begin position="81"/>
        <end position="102"/>
    </location>
</feature>
<dbReference type="PANTHER" id="PTHR10010:SF46">
    <property type="entry name" value="SODIUM-DEPENDENT PHOSPHATE TRANSPORT PROTEIN 2B"/>
    <property type="match status" value="1"/>
</dbReference>
<name>A0A9D1LXV0_9FIRM</name>
<proteinExistence type="predicted"/>
<evidence type="ECO:0000313" key="7">
    <source>
        <dbReference type="EMBL" id="HIU50069.1"/>
    </source>
</evidence>
<feature type="transmembrane region" description="Helical" evidence="6">
    <location>
        <begin position="291"/>
        <end position="311"/>
    </location>
</feature>
<reference evidence="7" key="2">
    <citation type="journal article" date="2021" name="PeerJ">
        <title>Extensive microbial diversity within the chicken gut microbiome revealed by metagenomics and culture.</title>
        <authorList>
            <person name="Gilroy R."/>
            <person name="Ravi A."/>
            <person name="Getino M."/>
            <person name="Pursley I."/>
            <person name="Horton D.L."/>
            <person name="Alikhan N.F."/>
            <person name="Baker D."/>
            <person name="Gharbi K."/>
            <person name="Hall N."/>
            <person name="Watson M."/>
            <person name="Adriaenssens E.M."/>
            <person name="Foster-Nyarko E."/>
            <person name="Jarju S."/>
            <person name="Secka A."/>
            <person name="Antonio M."/>
            <person name="Oren A."/>
            <person name="Chaudhuri R.R."/>
            <person name="La Ragione R."/>
            <person name="Hildebrand F."/>
            <person name="Pallen M.J."/>
        </authorList>
    </citation>
    <scope>NUCLEOTIDE SEQUENCE</scope>
    <source>
        <strain evidence="7">ChiGjej1B1-1684</strain>
    </source>
</reference>
<evidence type="ECO:0000256" key="2">
    <source>
        <dbReference type="ARBA" id="ARBA00022475"/>
    </source>
</evidence>
<dbReference type="GO" id="GO:0005436">
    <property type="term" value="F:sodium:phosphate symporter activity"/>
    <property type="evidence" value="ECO:0007669"/>
    <property type="project" value="InterPro"/>
</dbReference>
<organism evidence="7 8">
    <name type="scientific">Candidatus Limousia pullorum</name>
    <dbReference type="NCBI Taxonomy" id="2840860"/>
    <lineage>
        <taxon>Bacteria</taxon>
        <taxon>Bacillati</taxon>
        <taxon>Bacillota</taxon>
        <taxon>Clostridia</taxon>
        <taxon>Eubacteriales</taxon>
        <taxon>Oscillospiraceae</taxon>
        <taxon>Oscillospiraceae incertae sedis</taxon>
        <taxon>Candidatus Limousia</taxon>
    </lineage>
</organism>
<feature type="transmembrane region" description="Helical" evidence="6">
    <location>
        <begin position="258"/>
        <end position="279"/>
    </location>
</feature>
<dbReference type="GO" id="GO:0005886">
    <property type="term" value="C:plasma membrane"/>
    <property type="evidence" value="ECO:0007669"/>
    <property type="project" value="UniProtKB-SubCell"/>
</dbReference>
<dbReference type="NCBIfam" id="TIGR00704">
    <property type="entry name" value="NaPi_cotrn_rel"/>
    <property type="match status" value="1"/>
</dbReference>
<feature type="transmembrane region" description="Helical" evidence="6">
    <location>
        <begin position="122"/>
        <end position="138"/>
    </location>
</feature>
<dbReference type="Proteomes" id="UP000824118">
    <property type="component" value="Unassembled WGS sequence"/>
</dbReference>
<comment type="subcellular location">
    <subcellularLocation>
        <location evidence="1">Cell membrane</location>
        <topology evidence="1">Multi-pass membrane protein</topology>
    </subcellularLocation>
</comment>
<accession>A0A9D1LXV0</accession>
<evidence type="ECO:0000256" key="1">
    <source>
        <dbReference type="ARBA" id="ARBA00004651"/>
    </source>
</evidence>
<keyword evidence="3 6" id="KW-0812">Transmembrane</keyword>
<feature type="non-terminal residue" evidence="7">
    <location>
        <position position="355"/>
    </location>
</feature>
<gene>
    <name evidence="7" type="ORF">IAD22_03545</name>
</gene>
<feature type="transmembrane region" description="Helical" evidence="6">
    <location>
        <begin position="178"/>
        <end position="200"/>
    </location>
</feature>
<protein>
    <submittedName>
        <fullName evidence="7">Na/Pi cotransporter family protein</fullName>
    </submittedName>
</protein>
<feature type="transmembrane region" description="Helical" evidence="6">
    <location>
        <begin position="50"/>
        <end position="74"/>
    </location>
</feature>
<keyword evidence="4 6" id="KW-1133">Transmembrane helix</keyword>
<dbReference type="NCBIfam" id="NF037997">
    <property type="entry name" value="Na_Pi_symport"/>
    <property type="match status" value="1"/>
</dbReference>
<comment type="caution">
    <text evidence="7">The sequence shown here is derived from an EMBL/GenBank/DDBJ whole genome shotgun (WGS) entry which is preliminary data.</text>
</comment>
<evidence type="ECO:0000256" key="3">
    <source>
        <dbReference type="ARBA" id="ARBA00022692"/>
    </source>
</evidence>
<keyword evidence="5 6" id="KW-0472">Membrane</keyword>
<dbReference type="PANTHER" id="PTHR10010">
    <property type="entry name" value="SOLUTE CARRIER FAMILY 34 SODIUM PHOSPHATE , MEMBER 2-RELATED"/>
    <property type="match status" value="1"/>
</dbReference>
<dbReference type="AlphaFoldDB" id="A0A9D1LXV0"/>
<dbReference type="InterPro" id="IPR003841">
    <property type="entry name" value="Na/Pi_transpt"/>
</dbReference>
<dbReference type="Pfam" id="PF02690">
    <property type="entry name" value="Na_Pi_cotrans"/>
    <property type="match status" value="1"/>
</dbReference>
<evidence type="ECO:0000256" key="6">
    <source>
        <dbReference type="SAM" id="Phobius"/>
    </source>
</evidence>